<keyword evidence="1" id="KW-0812">Transmembrane</keyword>
<protein>
    <submittedName>
        <fullName evidence="2">MSHA biogenesis protein MshO</fullName>
    </submittedName>
</protein>
<proteinExistence type="predicted"/>
<evidence type="ECO:0000256" key="1">
    <source>
        <dbReference type="SAM" id="Phobius"/>
    </source>
</evidence>
<dbReference type="RefSeq" id="WP_220756208.1">
    <property type="nucleotide sequence ID" value="NZ_BPEU01000004.1"/>
</dbReference>
<reference evidence="2 3" key="1">
    <citation type="submission" date="2021-05" db="EMBL/GenBank/DDBJ databases">
        <title>Molecular characterization for Shewanella algae harboring chromosomal blaOXA-55-like strains isolated from clinical and environment sample.</title>
        <authorList>
            <person name="Ohama Y."/>
            <person name="Aoki K."/>
            <person name="Harada S."/>
            <person name="Moriya K."/>
            <person name="Ishii Y."/>
            <person name="Tateda K."/>
        </authorList>
    </citation>
    <scope>NUCLEOTIDE SEQUENCE [LARGE SCALE GENOMIC DNA]</scope>
    <source>
        <strain evidence="2 3">MBTL60-118</strain>
    </source>
</reference>
<accession>A0ABQ4NVG7</accession>
<evidence type="ECO:0000313" key="3">
    <source>
        <dbReference type="Proteomes" id="UP000773469"/>
    </source>
</evidence>
<organism evidence="2 3">
    <name type="scientific">Shewanella colwelliana</name>
    <name type="common">Alteromonas colwelliana</name>
    <dbReference type="NCBI Taxonomy" id="23"/>
    <lineage>
        <taxon>Bacteria</taxon>
        <taxon>Pseudomonadati</taxon>
        <taxon>Pseudomonadota</taxon>
        <taxon>Gammaproteobacteria</taxon>
        <taxon>Alteromonadales</taxon>
        <taxon>Shewanellaceae</taxon>
        <taxon>Shewanella</taxon>
    </lineage>
</organism>
<dbReference type="Pfam" id="PF07963">
    <property type="entry name" value="N_methyl"/>
    <property type="match status" value="1"/>
</dbReference>
<keyword evidence="3" id="KW-1185">Reference proteome</keyword>
<name>A0ABQ4NVG7_SHECO</name>
<feature type="transmembrane region" description="Helical" evidence="1">
    <location>
        <begin position="12"/>
        <end position="39"/>
    </location>
</feature>
<dbReference type="NCBIfam" id="TIGR02532">
    <property type="entry name" value="IV_pilin_GFxxxE"/>
    <property type="match status" value="1"/>
</dbReference>
<dbReference type="Proteomes" id="UP000773469">
    <property type="component" value="Unassembled WGS sequence"/>
</dbReference>
<dbReference type="EMBL" id="BPEU01000004">
    <property type="protein sequence ID" value="GIU36582.1"/>
    <property type="molecule type" value="Genomic_DNA"/>
</dbReference>
<keyword evidence="1" id="KW-1133">Transmembrane helix</keyword>
<gene>
    <name evidence="2" type="primary">mshO</name>
    <name evidence="2" type="ORF">TUM3794_05880</name>
</gene>
<comment type="caution">
    <text evidence="2">The sequence shown here is derived from an EMBL/GenBank/DDBJ whole genome shotgun (WGS) entry which is preliminary data.</text>
</comment>
<dbReference type="InterPro" id="IPR012902">
    <property type="entry name" value="N_methyl_site"/>
</dbReference>
<sequence>MRSSLGQRRNTLGFTLVEMVTVIIILGILVIGVSSFVILGTRIFVESTSVDQVLSQSRFAMERMTRELRNALPNSVRVTSSPTTYQCIEFVPILASASYVNLPVFPASAAANGTVMLPSQGIDTAHKMVLYPLLPSHVYGGNPAGSNGHIFDIKSVTGNQVEFDRAVQFAEASPQRRYFMVDKAVSYCFLANGEIRRYSGYGLVGTQPAPASMGAGALMAEKVTNNLSTQSPIHFTPGTLINNAVVQLTPRFDVNGQSFQYQHQVQVVNVP</sequence>
<evidence type="ECO:0000313" key="2">
    <source>
        <dbReference type="EMBL" id="GIU36582.1"/>
    </source>
</evidence>
<keyword evidence="1" id="KW-0472">Membrane</keyword>